<evidence type="ECO:0000256" key="1">
    <source>
        <dbReference type="ARBA" id="ARBA00006524"/>
    </source>
</evidence>
<evidence type="ECO:0008006" key="6">
    <source>
        <dbReference type="Google" id="ProtNLM"/>
    </source>
</evidence>
<dbReference type="STRING" id="105231.A0A1Y1I0J2"/>
<dbReference type="GO" id="GO:0000462">
    <property type="term" value="P:maturation of SSU-rRNA from tricistronic rRNA transcript (SSU-rRNA, 5.8S rRNA, LSU-rRNA)"/>
    <property type="evidence" value="ECO:0000318"/>
    <property type="project" value="GO_Central"/>
</dbReference>
<dbReference type="Proteomes" id="UP000054558">
    <property type="component" value="Unassembled WGS sequence"/>
</dbReference>
<dbReference type="InterPro" id="IPR019398">
    <property type="entry name" value="Pre-rRNA_process_TSR2"/>
</dbReference>
<dbReference type="EMBL" id="DF237137">
    <property type="protein sequence ID" value="GAQ84434.1"/>
    <property type="molecule type" value="Genomic_DNA"/>
</dbReference>
<protein>
    <recommendedName>
        <fullName evidence="6">Pre-rRNA-processing protein TSR2</fullName>
    </recommendedName>
</protein>
<organism evidence="4 5">
    <name type="scientific">Klebsormidium nitens</name>
    <name type="common">Green alga</name>
    <name type="synonym">Ulothrix nitens</name>
    <dbReference type="NCBI Taxonomy" id="105231"/>
    <lineage>
        <taxon>Eukaryota</taxon>
        <taxon>Viridiplantae</taxon>
        <taxon>Streptophyta</taxon>
        <taxon>Klebsormidiophyceae</taxon>
        <taxon>Klebsormidiales</taxon>
        <taxon>Klebsormidiaceae</taxon>
        <taxon>Klebsormidium</taxon>
    </lineage>
</organism>
<dbReference type="Pfam" id="PF10273">
    <property type="entry name" value="WGG"/>
    <property type="match status" value="1"/>
</dbReference>
<gene>
    <name evidence="4" type="ORF">KFL_001880260</name>
</gene>
<feature type="compositionally biased region" description="Basic residues" evidence="3">
    <location>
        <begin position="210"/>
        <end position="221"/>
    </location>
</feature>
<comment type="similarity">
    <text evidence="1">Belongs to the TSR2 family.</text>
</comment>
<evidence type="ECO:0000256" key="3">
    <source>
        <dbReference type="SAM" id="MobiDB-lite"/>
    </source>
</evidence>
<keyword evidence="2" id="KW-0698">rRNA processing</keyword>
<evidence type="ECO:0000313" key="4">
    <source>
        <dbReference type="EMBL" id="GAQ84434.1"/>
    </source>
</evidence>
<evidence type="ECO:0000256" key="2">
    <source>
        <dbReference type="ARBA" id="ARBA00022552"/>
    </source>
</evidence>
<name>A0A1Y1I0J2_KLENI</name>
<feature type="region of interest" description="Disordered" evidence="3">
    <location>
        <begin position="147"/>
        <end position="221"/>
    </location>
</feature>
<keyword evidence="5" id="KW-1185">Reference proteome</keyword>
<dbReference type="AlphaFoldDB" id="A0A1Y1I0J2"/>
<reference evidence="4 5" key="1">
    <citation type="journal article" date="2014" name="Nat. Commun.">
        <title>Klebsormidium flaccidum genome reveals primary factors for plant terrestrial adaptation.</title>
        <authorList>
            <person name="Hori K."/>
            <person name="Maruyama F."/>
            <person name="Fujisawa T."/>
            <person name="Togashi T."/>
            <person name="Yamamoto N."/>
            <person name="Seo M."/>
            <person name="Sato S."/>
            <person name="Yamada T."/>
            <person name="Mori H."/>
            <person name="Tajima N."/>
            <person name="Moriyama T."/>
            <person name="Ikeuchi M."/>
            <person name="Watanabe M."/>
            <person name="Wada H."/>
            <person name="Kobayashi K."/>
            <person name="Saito M."/>
            <person name="Masuda T."/>
            <person name="Sasaki-Sekimoto Y."/>
            <person name="Mashiguchi K."/>
            <person name="Awai K."/>
            <person name="Shimojima M."/>
            <person name="Masuda S."/>
            <person name="Iwai M."/>
            <person name="Nobusawa T."/>
            <person name="Narise T."/>
            <person name="Kondo S."/>
            <person name="Saito H."/>
            <person name="Sato R."/>
            <person name="Murakawa M."/>
            <person name="Ihara Y."/>
            <person name="Oshima-Yamada Y."/>
            <person name="Ohtaka K."/>
            <person name="Satoh M."/>
            <person name="Sonobe K."/>
            <person name="Ishii M."/>
            <person name="Ohtani R."/>
            <person name="Kanamori-Sato M."/>
            <person name="Honoki R."/>
            <person name="Miyazaki D."/>
            <person name="Mochizuki H."/>
            <person name="Umetsu J."/>
            <person name="Higashi K."/>
            <person name="Shibata D."/>
            <person name="Kamiya Y."/>
            <person name="Sato N."/>
            <person name="Nakamura Y."/>
            <person name="Tabata S."/>
            <person name="Ida S."/>
            <person name="Kurokawa K."/>
            <person name="Ohta H."/>
        </authorList>
    </citation>
    <scope>NUCLEOTIDE SEQUENCE [LARGE SCALE GENOMIC DNA]</scope>
    <source>
        <strain evidence="4 5">NIES-2285</strain>
    </source>
</reference>
<proteinExistence type="inferred from homology"/>
<accession>A0A1Y1I0J2</accession>
<evidence type="ECO:0000313" key="5">
    <source>
        <dbReference type="Proteomes" id="UP000054558"/>
    </source>
</evidence>
<dbReference type="OrthoDB" id="263560at2759"/>
<dbReference type="GO" id="GO:0005634">
    <property type="term" value="C:nucleus"/>
    <property type="evidence" value="ECO:0000318"/>
    <property type="project" value="GO_Central"/>
</dbReference>
<dbReference type="OMA" id="QSNWGGP"/>
<dbReference type="PANTHER" id="PTHR21250">
    <property type="entry name" value="PRE-RRNA-PROCESSING PROTEIN TSR2 HOMOLOG"/>
    <property type="match status" value="1"/>
</dbReference>
<sequence length="221" mass="24053">MELRSGTVVAPPTPAEQDAWFREGVRLCMGTWTALQLAVENEWGGPRSRERLKQLEGDVVNWFYRGKPPFYSDDLEPMLDDALVQGFNTEAEDGSILEVAELLVGVYTGCAQGNYNEVRRLQATAAKGRGALAQSSQLDLAEPLEPAEGVDGMEDAGPSEQHQERSGTSSAMSADGMEVEAPVDSRPPAEPLPKLSEEEVAEGWEMAPTRSRRRGASTRTS</sequence>